<proteinExistence type="predicted"/>
<evidence type="ECO:0000313" key="2">
    <source>
        <dbReference type="Proteomes" id="UP000827814"/>
    </source>
</evidence>
<organism evidence="1 2">
    <name type="scientific">Haloarcula tailed virus 2</name>
    <dbReference type="NCBI Taxonomy" id="2877989"/>
    <lineage>
        <taxon>Viruses</taxon>
        <taxon>Duplodnaviria</taxon>
        <taxon>Heunggongvirae</taxon>
        <taxon>Uroviricota</taxon>
        <taxon>Caudoviricetes</taxon>
        <taxon>Thumleimavirales</taxon>
        <taxon>Soleiviridae</taxon>
        <taxon>Eilatmyovirus</taxon>
        <taxon>Eilatmyovirus salis</taxon>
        <taxon>Eilatmyovirus HATV2</taxon>
    </lineage>
</organism>
<dbReference type="Proteomes" id="UP000827814">
    <property type="component" value="Segment"/>
</dbReference>
<accession>A0AAE9BYU2</accession>
<evidence type="ECO:0000313" key="1">
    <source>
        <dbReference type="EMBL" id="UBF23274.1"/>
    </source>
</evidence>
<keyword evidence="2" id="KW-1185">Reference proteome</keyword>
<reference evidence="1" key="1">
    <citation type="submission" date="2021-05" db="EMBL/GenBank/DDBJ databases">
        <title>Diversity, taxonomy and evolution of archaeal viruses of the class Caudoviricetes.</title>
        <authorList>
            <person name="Liu Y."/>
            <person name="Demina T.A."/>
            <person name="Roux S."/>
            <person name="Aiewsakun P."/>
            <person name="Kazlauskas D."/>
            <person name="Simmonds P."/>
            <person name="Prangishvili D."/>
            <person name="Oksanen H.M."/>
            <person name="Krupovic M."/>
        </authorList>
    </citation>
    <scope>NUCLEOTIDE SEQUENCE</scope>
    <source>
        <strain evidence="1">HATV-2/44</strain>
    </source>
</reference>
<gene>
    <name evidence="1" type="ORF">HATV-2_gp123</name>
</gene>
<protein>
    <submittedName>
        <fullName evidence="1">Uncharacterized protein</fullName>
    </submittedName>
</protein>
<name>A0AAE9BYU2_9CAUD</name>
<sequence>MRAEWWRSDANRCIARFAADSFVRGFCCSRTYESHPNEKPVRNEYSGLRIDCRLLTDVQPSLSVFVSINVDRDR</sequence>
<dbReference type="EMBL" id="MZ334525">
    <property type="protein sequence ID" value="UBF23274.1"/>
    <property type="molecule type" value="Genomic_DNA"/>
</dbReference>